<evidence type="ECO:0000313" key="1">
    <source>
        <dbReference type="EMBL" id="QTR46664.1"/>
    </source>
</evidence>
<organism evidence="1 2">
    <name type="scientific">Thiothrix litoralis</name>
    <dbReference type="NCBI Taxonomy" id="2891210"/>
    <lineage>
        <taxon>Bacteria</taxon>
        <taxon>Pseudomonadati</taxon>
        <taxon>Pseudomonadota</taxon>
        <taxon>Gammaproteobacteria</taxon>
        <taxon>Thiotrichales</taxon>
        <taxon>Thiotrichaceae</taxon>
        <taxon>Thiothrix</taxon>
    </lineage>
</organism>
<dbReference type="Proteomes" id="UP000672039">
    <property type="component" value="Chromosome"/>
</dbReference>
<keyword evidence="2" id="KW-1185">Reference proteome</keyword>
<sequence length="46" mass="5018">MPTTMTQPTILPIAQQGEIILQQRAADVRPPLIRLRGKPRPSGRGG</sequence>
<name>A0ABX7WYF6_9GAMM</name>
<proteinExistence type="predicted"/>
<evidence type="ECO:0000313" key="2">
    <source>
        <dbReference type="Proteomes" id="UP000672039"/>
    </source>
</evidence>
<gene>
    <name evidence="1" type="ORF">J9253_01520</name>
</gene>
<reference evidence="1 2" key="1">
    <citation type="submission" date="2021-04" db="EMBL/GenBank/DDBJ databases">
        <title>Genomics, taxonomy and metabolism of representatives of sulfur bacteria of the genus Thiothrix: Thiothrix fructosivorans QT, Thiothrix unzii A1T and three new species, Thiothrix subterranea sp. nov., Thiothrix litoralis sp. nov. and 'Candidatus Thiothrix anitrata' sp. nov.</title>
        <authorList>
            <person name="Ravin N.V."/>
            <person name="Smolyakov D."/>
            <person name="Rudenko T.S."/>
            <person name="Mardanov A.V."/>
            <person name="Beletsky A.V."/>
            <person name="Markov N.D."/>
            <person name="Fomenkov A.I."/>
            <person name="Roberts R.J."/>
            <person name="Karnachuk O.V."/>
            <person name="Novikov A."/>
            <person name="Grabovich M.Y."/>
        </authorList>
    </citation>
    <scope>NUCLEOTIDE SEQUENCE [LARGE SCALE GENOMIC DNA]</scope>
    <source>
        <strain evidence="1 2">AS</strain>
    </source>
</reference>
<accession>A0ABX7WYF6</accession>
<protein>
    <submittedName>
        <fullName evidence="1">Uncharacterized protein</fullName>
    </submittedName>
</protein>
<dbReference type="RefSeq" id="WP_210222993.1">
    <property type="nucleotide sequence ID" value="NZ_CP072801.1"/>
</dbReference>
<dbReference type="EMBL" id="CP072801">
    <property type="protein sequence ID" value="QTR46664.1"/>
    <property type="molecule type" value="Genomic_DNA"/>
</dbReference>